<evidence type="ECO:0000256" key="4">
    <source>
        <dbReference type="ARBA" id="ARBA00023125"/>
    </source>
</evidence>
<dbReference type="InterPro" id="IPR009057">
    <property type="entry name" value="Homeodomain-like_sf"/>
</dbReference>
<keyword evidence="3" id="KW-0815">Transposition</keyword>
<comment type="function">
    <text evidence="1">Required for the transposition of the insertion element.</text>
</comment>
<keyword evidence="5" id="KW-0233">DNA recombination</keyword>
<evidence type="ECO:0000313" key="8">
    <source>
        <dbReference type="Proteomes" id="UP001501598"/>
    </source>
</evidence>
<dbReference type="Gene3D" id="1.10.10.10">
    <property type="entry name" value="Winged helix-like DNA-binding domain superfamily/Winged helix DNA-binding domain"/>
    <property type="match status" value="1"/>
</dbReference>
<accession>A0ABP8RCV3</accession>
<evidence type="ECO:0000256" key="1">
    <source>
        <dbReference type="ARBA" id="ARBA00002190"/>
    </source>
</evidence>
<dbReference type="EMBL" id="BAABGT010000002">
    <property type="protein sequence ID" value="GAA4535140.1"/>
    <property type="molecule type" value="Genomic_DNA"/>
</dbReference>
<gene>
    <name evidence="7" type="ORF">GCM10023175_00290</name>
</gene>
<sequence>MGAPRKFDEETRARAVRLYQDRLRDHGESKLAARRHVGELLDVNPATIRNWVEAAEREPDSGSGSVGNGDDAAAELRRLRAENAELRRANEILKTASLDSTGQRNNAGERSEQRTNTFNGYRHRDFDTRAGTIDVAIPKLRNGSYFPTGSSNVDVVPSGL</sequence>
<dbReference type="Pfam" id="PF01527">
    <property type="entry name" value="HTH_Tnp_1"/>
    <property type="match status" value="1"/>
</dbReference>
<feature type="compositionally biased region" description="Polar residues" evidence="6">
    <location>
        <begin position="97"/>
        <end position="106"/>
    </location>
</feature>
<comment type="similarity">
    <text evidence="2">Belongs to the transposase mutator family.</text>
</comment>
<evidence type="ECO:0000256" key="5">
    <source>
        <dbReference type="ARBA" id="ARBA00023172"/>
    </source>
</evidence>
<organism evidence="7 8">
    <name type="scientific">Pseudonocardia xishanensis</name>
    <dbReference type="NCBI Taxonomy" id="630995"/>
    <lineage>
        <taxon>Bacteria</taxon>
        <taxon>Bacillati</taxon>
        <taxon>Actinomycetota</taxon>
        <taxon>Actinomycetes</taxon>
        <taxon>Pseudonocardiales</taxon>
        <taxon>Pseudonocardiaceae</taxon>
        <taxon>Pseudonocardia</taxon>
    </lineage>
</organism>
<proteinExistence type="inferred from homology"/>
<dbReference type="InterPro" id="IPR036388">
    <property type="entry name" value="WH-like_DNA-bd_sf"/>
</dbReference>
<keyword evidence="4" id="KW-0238">DNA-binding</keyword>
<reference evidence="8" key="1">
    <citation type="journal article" date="2019" name="Int. J. Syst. Evol. Microbiol.">
        <title>The Global Catalogue of Microorganisms (GCM) 10K type strain sequencing project: providing services to taxonomists for standard genome sequencing and annotation.</title>
        <authorList>
            <consortium name="The Broad Institute Genomics Platform"/>
            <consortium name="The Broad Institute Genome Sequencing Center for Infectious Disease"/>
            <person name="Wu L."/>
            <person name="Ma J."/>
        </authorList>
    </citation>
    <scope>NUCLEOTIDE SEQUENCE [LARGE SCALE GENOMIC DNA]</scope>
    <source>
        <strain evidence="8">JCM 17906</strain>
    </source>
</reference>
<dbReference type="Proteomes" id="UP001501598">
    <property type="component" value="Unassembled WGS sequence"/>
</dbReference>
<comment type="caution">
    <text evidence="7">The sequence shown here is derived from an EMBL/GenBank/DDBJ whole genome shotgun (WGS) entry which is preliminary data.</text>
</comment>
<dbReference type="InterPro" id="IPR002514">
    <property type="entry name" value="Transposase_8"/>
</dbReference>
<evidence type="ECO:0008006" key="9">
    <source>
        <dbReference type="Google" id="ProtNLM"/>
    </source>
</evidence>
<dbReference type="Pfam" id="PF00872">
    <property type="entry name" value="Transposase_mut"/>
    <property type="match status" value="1"/>
</dbReference>
<protein>
    <recommendedName>
        <fullName evidence="9">Transposase</fullName>
    </recommendedName>
</protein>
<feature type="region of interest" description="Disordered" evidence="6">
    <location>
        <begin position="94"/>
        <end position="114"/>
    </location>
</feature>
<keyword evidence="8" id="KW-1185">Reference proteome</keyword>
<feature type="region of interest" description="Disordered" evidence="6">
    <location>
        <begin position="53"/>
        <end position="73"/>
    </location>
</feature>
<evidence type="ECO:0000313" key="7">
    <source>
        <dbReference type="EMBL" id="GAA4535140.1"/>
    </source>
</evidence>
<dbReference type="InterPro" id="IPR001207">
    <property type="entry name" value="Transposase_mutator"/>
</dbReference>
<evidence type="ECO:0000256" key="3">
    <source>
        <dbReference type="ARBA" id="ARBA00022578"/>
    </source>
</evidence>
<evidence type="ECO:0000256" key="6">
    <source>
        <dbReference type="SAM" id="MobiDB-lite"/>
    </source>
</evidence>
<name>A0ABP8RCV3_9PSEU</name>
<evidence type="ECO:0000256" key="2">
    <source>
        <dbReference type="ARBA" id="ARBA00010961"/>
    </source>
</evidence>
<dbReference type="SUPFAM" id="SSF46689">
    <property type="entry name" value="Homeodomain-like"/>
    <property type="match status" value="1"/>
</dbReference>